<evidence type="ECO:0000256" key="4">
    <source>
        <dbReference type="ARBA" id="ARBA00023163"/>
    </source>
</evidence>
<dbReference type="Gene3D" id="1.10.1740.10">
    <property type="match status" value="1"/>
</dbReference>
<name>A0A0A7PTP9_9SPHN</name>
<dbReference type="HOGENOM" id="CLU_047691_12_3_5"/>
<feature type="domain" description="RNA polymerase sigma factor 70 region 4 type 2" evidence="6">
    <location>
        <begin position="133"/>
        <end position="184"/>
    </location>
</feature>
<dbReference type="KEGG" id="sphk:SKP52_23120"/>
<keyword evidence="3" id="KW-0731">Sigma factor</keyword>
<protein>
    <recommendedName>
        <fullName evidence="6">RNA polymerase sigma factor 70 region 4 type 2 domain-containing protein</fullName>
    </recommendedName>
</protein>
<keyword evidence="2" id="KW-0805">Transcription regulation</keyword>
<feature type="region of interest" description="Disordered" evidence="5">
    <location>
        <begin position="104"/>
        <end position="124"/>
    </location>
</feature>
<dbReference type="Pfam" id="PF08281">
    <property type="entry name" value="Sigma70_r4_2"/>
    <property type="match status" value="1"/>
</dbReference>
<dbReference type="GO" id="GO:0006352">
    <property type="term" value="P:DNA-templated transcription initiation"/>
    <property type="evidence" value="ECO:0007669"/>
    <property type="project" value="InterPro"/>
</dbReference>
<dbReference type="InterPro" id="IPR013325">
    <property type="entry name" value="RNA_pol_sigma_r2"/>
</dbReference>
<proteinExistence type="inferred from homology"/>
<accession>A0A0A7PTP9</accession>
<dbReference type="InterPro" id="IPR036388">
    <property type="entry name" value="WH-like_DNA-bd_sf"/>
</dbReference>
<dbReference type="InterPro" id="IPR014284">
    <property type="entry name" value="RNA_pol_sigma-70_dom"/>
</dbReference>
<dbReference type="STRING" id="1515612.SKP52_23120"/>
<keyword evidence="4" id="KW-0804">Transcription</keyword>
<evidence type="ECO:0000256" key="3">
    <source>
        <dbReference type="ARBA" id="ARBA00023082"/>
    </source>
</evidence>
<dbReference type="EMBL" id="CP009122">
    <property type="protein sequence ID" value="AJA11467.1"/>
    <property type="molecule type" value="Genomic_DNA"/>
</dbReference>
<organism evidence="7 8">
    <name type="scientific">Sphingopyxis fribergensis</name>
    <dbReference type="NCBI Taxonomy" id="1515612"/>
    <lineage>
        <taxon>Bacteria</taxon>
        <taxon>Pseudomonadati</taxon>
        <taxon>Pseudomonadota</taxon>
        <taxon>Alphaproteobacteria</taxon>
        <taxon>Sphingomonadales</taxon>
        <taxon>Sphingomonadaceae</taxon>
        <taxon>Sphingopyxis</taxon>
    </lineage>
</organism>
<dbReference type="PANTHER" id="PTHR43133">
    <property type="entry name" value="RNA POLYMERASE ECF-TYPE SIGMA FACTO"/>
    <property type="match status" value="1"/>
</dbReference>
<dbReference type="NCBIfam" id="TIGR02937">
    <property type="entry name" value="sigma70-ECF"/>
    <property type="match status" value="1"/>
</dbReference>
<evidence type="ECO:0000313" key="8">
    <source>
        <dbReference type="Proteomes" id="UP000030907"/>
    </source>
</evidence>
<evidence type="ECO:0000256" key="1">
    <source>
        <dbReference type="ARBA" id="ARBA00010641"/>
    </source>
</evidence>
<dbReference type="CDD" id="cd06171">
    <property type="entry name" value="Sigma70_r4"/>
    <property type="match status" value="1"/>
</dbReference>
<dbReference type="GO" id="GO:0003677">
    <property type="term" value="F:DNA binding"/>
    <property type="evidence" value="ECO:0007669"/>
    <property type="project" value="InterPro"/>
</dbReference>
<dbReference type="SUPFAM" id="SSF88659">
    <property type="entry name" value="Sigma3 and sigma4 domains of RNA polymerase sigma factors"/>
    <property type="match status" value="1"/>
</dbReference>
<dbReference type="GO" id="GO:0016987">
    <property type="term" value="F:sigma factor activity"/>
    <property type="evidence" value="ECO:0007669"/>
    <property type="project" value="UniProtKB-KW"/>
</dbReference>
<keyword evidence="8" id="KW-1185">Reference proteome</keyword>
<feature type="compositionally biased region" description="Basic and acidic residues" evidence="5">
    <location>
        <begin position="108"/>
        <end position="124"/>
    </location>
</feature>
<dbReference type="AlphaFoldDB" id="A0A0A7PTP9"/>
<reference evidence="7 8" key="1">
    <citation type="journal article" date="2015" name="Int. J. Syst. Evol. Microbiol.">
        <title>Description of Sphingopyxis fribergensis sp. nov. - a soil bacterium with the ability to degrade styrene and phenylacetic acid.</title>
        <authorList>
            <person name="Oelschlagel M."/>
            <person name="Ruckert C."/>
            <person name="Kalinowski J."/>
            <person name="Schmidt G."/>
            <person name="Schlomann M."/>
            <person name="Tischler D."/>
        </authorList>
    </citation>
    <scope>NUCLEOTIDE SEQUENCE [LARGE SCALE GENOMIC DNA]</scope>
    <source>
        <strain evidence="7 8">Kp5.2</strain>
    </source>
</reference>
<comment type="similarity">
    <text evidence="1">Belongs to the sigma-70 factor family. ECF subfamily.</text>
</comment>
<dbReference type="InterPro" id="IPR039425">
    <property type="entry name" value="RNA_pol_sigma-70-like"/>
</dbReference>
<dbReference type="InterPro" id="IPR013324">
    <property type="entry name" value="RNA_pol_sigma_r3/r4-like"/>
</dbReference>
<sequence>MDFEDKDSERPGIAGGDPLPPEDWERFGRSARIEAIYSEHRPQITRFFKSRAPTQDVGDLVQEVFSRFASARGGLAALVEGPGAYLVKSARMLLAEYGRADGRRHRSQHDSFSDEHEGASDPHAALEARDVLRRAERAISRLSPLTREIFLMHRFEGLRYPEIARIKGISVKTVESHMTKALAAIKRARGKQ</sequence>
<dbReference type="PANTHER" id="PTHR43133:SF63">
    <property type="entry name" value="RNA POLYMERASE SIGMA FACTOR FECI-RELATED"/>
    <property type="match status" value="1"/>
</dbReference>
<dbReference type="InterPro" id="IPR013249">
    <property type="entry name" value="RNA_pol_sigma70_r4_t2"/>
</dbReference>
<evidence type="ECO:0000259" key="6">
    <source>
        <dbReference type="Pfam" id="PF08281"/>
    </source>
</evidence>
<feature type="region of interest" description="Disordered" evidence="5">
    <location>
        <begin position="1"/>
        <end position="25"/>
    </location>
</feature>
<dbReference type="Proteomes" id="UP000030907">
    <property type="component" value="Chromosome"/>
</dbReference>
<dbReference type="SUPFAM" id="SSF88946">
    <property type="entry name" value="Sigma2 domain of RNA polymerase sigma factors"/>
    <property type="match status" value="1"/>
</dbReference>
<gene>
    <name evidence="7" type="ORF">SKP52_23120</name>
</gene>
<dbReference type="Gene3D" id="1.10.10.10">
    <property type="entry name" value="Winged helix-like DNA-binding domain superfamily/Winged helix DNA-binding domain"/>
    <property type="match status" value="1"/>
</dbReference>
<evidence type="ECO:0000256" key="5">
    <source>
        <dbReference type="SAM" id="MobiDB-lite"/>
    </source>
</evidence>
<evidence type="ECO:0000313" key="7">
    <source>
        <dbReference type="EMBL" id="AJA11467.1"/>
    </source>
</evidence>
<evidence type="ECO:0000256" key="2">
    <source>
        <dbReference type="ARBA" id="ARBA00023015"/>
    </source>
</evidence>